<dbReference type="EMBL" id="JASNQZ010000003">
    <property type="protein sequence ID" value="KAL0958732.1"/>
    <property type="molecule type" value="Genomic_DNA"/>
</dbReference>
<reference evidence="2" key="1">
    <citation type="submission" date="2024-06" db="EMBL/GenBank/DDBJ databases">
        <title>Multi-omics analyses provide insights into the biosynthesis of the anticancer antibiotic pleurotin in Hohenbuehelia grisea.</title>
        <authorList>
            <person name="Weaver J.A."/>
            <person name="Alberti F."/>
        </authorList>
    </citation>
    <scope>NUCLEOTIDE SEQUENCE [LARGE SCALE GENOMIC DNA]</scope>
    <source>
        <strain evidence="2">T-177</strain>
    </source>
</reference>
<name>A0ABR3JT70_9AGAR</name>
<organism evidence="1 2">
    <name type="scientific">Hohenbuehelia grisea</name>
    <dbReference type="NCBI Taxonomy" id="104357"/>
    <lineage>
        <taxon>Eukaryota</taxon>
        <taxon>Fungi</taxon>
        <taxon>Dikarya</taxon>
        <taxon>Basidiomycota</taxon>
        <taxon>Agaricomycotina</taxon>
        <taxon>Agaricomycetes</taxon>
        <taxon>Agaricomycetidae</taxon>
        <taxon>Agaricales</taxon>
        <taxon>Pleurotineae</taxon>
        <taxon>Pleurotaceae</taxon>
        <taxon>Hohenbuehelia</taxon>
    </lineage>
</organism>
<evidence type="ECO:0000313" key="2">
    <source>
        <dbReference type="Proteomes" id="UP001556367"/>
    </source>
</evidence>
<proteinExistence type="predicted"/>
<protein>
    <submittedName>
        <fullName evidence="1">Uncharacterized protein</fullName>
    </submittedName>
</protein>
<gene>
    <name evidence="1" type="ORF">HGRIS_014062</name>
</gene>
<keyword evidence="2" id="KW-1185">Reference proteome</keyword>
<comment type="caution">
    <text evidence="1">The sequence shown here is derived from an EMBL/GenBank/DDBJ whole genome shotgun (WGS) entry which is preliminary data.</text>
</comment>
<evidence type="ECO:0000313" key="1">
    <source>
        <dbReference type="EMBL" id="KAL0958732.1"/>
    </source>
</evidence>
<sequence>MKDQGIVRHKSEDTGGRAQITAATTAGFARSEAIRSASSSYPQGRRYRSLQISDPFVAEGFHIEIKNYLGLSEGLLEDEARPSIIKLILF</sequence>
<dbReference type="Proteomes" id="UP001556367">
    <property type="component" value="Unassembled WGS sequence"/>
</dbReference>
<accession>A0ABR3JT70</accession>